<protein>
    <submittedName>
        <fullName evidence="1">Uncharacterized protein</fullName>
    </submittedName>
</protein>
<dbReference type="Proteomes" id="UP001235344">
    <property type="component" value="Chromosome"/>
</dbReference>
<dbReference type="EMBL" id="CP131913">
    <property type="protein sequence ID" value="WLI73859.1"/>
    <property type="molecule type" value="Genomic_DNA"/>
</dbReference>
<dbReference type="RefSeq" id="WP_305501636.1">
    <property type="nucleotide sequence ID" value="NZ_CP131913.1"/>
</dbReference>
<evidence type="ECO:0000313" key="1">
    <source>
        <dbReference type="EMBL" id="WLI73859.1"/>
    </source>
</evidence>
<keyword evidence="2" id="KW-1185">Reference proteome</keyword>
<evidence type="ECO:0000313" key="2">
    <source>
        <dbReference type="Proteomes" id="UP001235344"/>
    </source>
</evidence>
<gene>
    <name evidence="1" type="ORF">B6N23_02690</name>
</gene>
<proteinExistence type="predicted"/>
<sequence>MMRRIIEGLPLDHRLLLTGLLPGYVHDHGGLVPGYRLAELRRLGDITERARKAHDAPDFSRRIREGVPGWS</sequence>
<accession>A0ABY9H5U4</accession>
<name>A0ABY9H5U4_9GAMM</name>
<reference evidence="1 2" key="1">
    <citation type="submission" date="2023-08" db="EMBL/GenBank/DDBJ databases">
        <title>Transcriptome Analysis of Halomonas alkalicola CICC 11012s to Identify the Genes Involved in Alkaline Tolerances.</title>
        <authorList>
            <person name="Zhai L."/>
        </authorList>
    </citation>
    <scope>NUCLEOTIDE SEQUENCE [LARGE SCALE GENOMIC DNA]</scope>
    <source>
        <strain evidence="1 2">CICC 11012s</strain>
    </source>
</reference>
<organism evidence="1 2">
    <name type="scientific">Halomonas alkalicola</name>
    <dbReference type="NCBI Taxonomy" id="1930622"/>
    <lineage>
        <taxon>Bacteria</taxon>
        <taxon>Pseudomonadati</taxon>
        <taxon>Pseudomonadota</taxon>
        <taxon>Gammaproteobacteria</taxon>
        <taxon>Oceanospirillales</taxon>
        <taxon>Halomonadaceae</taxon>
        <taxon>Halomonas</taxon>
    </lineage>
</organism>